<reference evidence="1 2" key="1">
    <citation type="submission" date="2016-10" db="EMBL/GenBank/DDBJ databases">
        <authorList>
            <person name="de Groot N.N."/>
        </authorList>
    </citation>
    <scope>NUCLEOTIDE SEQUENCE [LARGE SCALE GENOMIC DNA]</scope>
    <source>
        <strain evidence="1 2">A52C2</strain>
    </source>
</reference>
<keyword evidence="2" id="KW-1185">Reference proteome</keyword>
<dbReference type="EMBL" id="FOFG01000008">
    <property type="protein sequence ID" value="SEQ88550.1"/>
    <property type="molecule type" value="Genomic_DNA"/>
</dbReference>
<dbReference type="STRING" id="1855383.SAMN05216548_108201"/>
<dbReference type="Proteomes" id="UP000199647">
    <property type="component" value="Unassembled WGS sequence"/>
</dbReference>
<dbReference type="AlphaFoldDB" id="A0A1H9JNZ2"/>
<gene>
    <name evidence="1" type="ORF">SAMN05216548_108201</name>
</gene>
<evidence type="ECO:0000313" key="2">
    <source>
        <dbReference type="Proteomes" id="UP000199647"/>
    </source>
</evidence>
<proteinExistence type="predicted"/>
<protein>
    <submittedName>
        <fullName evidence="1">Uncharacterized protein</fullName>
    </submittedName>
</protein>
<evidence type="ECO:0000313" key="1">
    <source>
        <dbReference type="EMBL" id="SEQ88550.1"/>
    </source>
</evidence>
<organism evidence="1 2">
    <name type="scientific">Faunimonas pinastri</name>
    <dbReference type="NCBI Taxonomy" id="1855383"/>
    <lineage>
        <taxon>Bacteria</taxon>
        <taxon>Pseudomonadati</taxon>
        <taxon>Pseudomonadota</taxon>
        <taxon>Alphaproteobacteria</taxon>
        <taxon>Hyphomicrobiales</taxon>
        <taxon>Afifellaceae</taxon>
        <taxon>Faunimonas</taxon>
    </lineage>
</organism>
<dbReference type="RefSeq" id="WP_092496969.1">
    <property type="nucleotide sequence ID" value="NZ_FOFG01000008.1"/>
</dbReference>
<name>A0A1H9JNZ2_9HYPH</name>
<sequence>MNSTRQMQEDVLKAVRALEYTGGYQNLHLEPLVGLPTRATGSGASLESNVRYTFALLFDSGFIDGNWDREHSPNVVQVRSLTAKGEQADQRLNQGGSIF</sequence>
<accession>A0A1H9JNZ2</accession>